<evidence type="ECO:0000313" key="3">
    <source>
        <dbReference type="EMBL" id="SFK56376.1"/>
    </source>
</evidence>
<evidence type="ECO:0000313" key="4">
    <source>
        <dbReference type="Proteomes" id="UP000199152"/>
    </source>
</evidence>
<feature type="signal peptide" evidence="2">
    <location>
        <begin position="1"/>
        <end position="22"/>
    </location>
</feature>
<comment type="similarity">
    <text evidence="1">Belongs to the UPF0065 (bug) family.</text>
</comment>
<dbReference type="PANTHER" id="PTHR42928">
    <property type="entry name" value="TRICARBOXYLATE-BINDING PROTEIN"/>
    <property type="match status" value="1"/>
</dbReference>
<dbReference type="InterPro" id="IPR005064">
    <property type="entry name" value="BUG"/>
</dbReference>
<dbReference type="InterPro" id="IPR042100">
    <property type="entry name" value="Bug_dom1"/>
</dbReference>
<proteinExistence type="inferred from homology"/>
<dbReference type="Gene3D" id="3.40.190.150">
    <property type="entry name" value="Bordetella uptake gene, domain 1"/>
    <property type="match status" value="1"/>
</dbReference>
<dbReference type="EMBL" id="FOSW01000002">
    <property type="protein sequence ID" value="SFK56376.1"/>
    <property type="molecule type" value="Genomic_DNA"/>
</dbReference>
<feature type="chain" id="PRO_5039627533" evidence="2">
    <location>
        <begin position="23"/>
        <end position="323"/>
    </location>
</feature>
<name>A0A1I4AKY5_9ACTN</name>
<sequence length="323" mass="32637">MRITRHTVALAGTMLVLATACSAPTSGNDAAEEDFPSKTVKIIVPFAPGGSLDANARILADCLNNDSGEWIVENREGGGGTIGVNDLMSSSPDGHTLAYVSSSGVALTPLVNDAATYSAEDFEPVAILTEAPSGLLVRQDSPYQTAEEFFAAADAGGVTIATTGALGVYHLVASQLAEETGVTPVPFDGTAPAVTAALGGNADAVLIEVSGSTLEQLESGQFRALATGATEPVDFLPGVPTLASLGYETAVSSNYGLLAAPAGVPAEVLSAIDERVTACATQQDVAQLIGENFALNPPITGADAQAVIDEAAEQYAAVVEAQG</sequence>
<evidence type="ECO:0000256" key="2">
    <source>
        <dbReference type="SAM" id="SignalP"/>
    </source>
</evidence>
<dbReference type="SUPFAM" id="SSF53850">
    <property type="entry name" value="Periplasmic binding protein-like II"/>
    <property type="match status" value="1"/>
</dbReference>
<keyword evidence="2" id="KW-0732">Signal</keyword>
<dbReference type="RefSeq" id="WP_091321481.1">
    <property type="nucleotide sequence ID" value="NZ_FOSW01000002.1"/>
</dbReference>
<dbReference type="Gene3D" id="3.40.190.10">
    <property type="entry name" value="Periplasmic binding protein-like II"/>
    <property type="match status" value="1"/>
</dbReference>
<dbReference type="Pfam" id="PF03401">
    <property type="entry name" value="TctC"/>
    <property type="match status" value="1"/>
</dbReference>
<keyword evidence="4" id="KW-1185">Reference proteome</keyword>
<dbReference type="Proteomes" id="UP000199152">
    <property type="component" value="Unassembled WGS sequence"/>
</dbReference>
<dbReference type="STRING" id="504800.SAMN04488085_102256"/>
<dbReference type="CDD" id="cd07012">
    <property type="entry name" value="PBP2_Bug_TTT"/>
    <property type="match status" value="1"/>
</dbReference>
<organism evidence="3 4">
    <name type="scientific">Geodermatophilus ruber</name>
    <dbReference type="NCBI Taxonomy" id="504800"/>
    <lineage>
        <taxon>Bacteria</taxon>
        <taxon>Bacillati</taxon>
        <taxon>Actinomycetota</taxon>
        <taxon>Actinomycetes</taxon>
        <taxon>Geodermatophilales</taxon>
        <taxon>Geodermatophilaceae</taxon>
        <taxon>Geodermatophilus</taxon>
    </lineage>
</organism>
<dbReference type="PROSITE" id="PS51257">
    <property type="entry name" value="PROKAR_LIPOPROTEIN"/>
    <property type="match status" value="1"/>
</dbReference>
<accession>A0A1I4AKY5</accession>
<dbReference type="InParanoid" id="A0A1I4AKY5"/>
<dbReference type="OrthoDB" id="8627412at2"/>
<gene>
    <name evidence="3" type="ORF">SAMN04488085_102256</name>
</gene>
<dbReference type="PANTHER" id="PTHR42928:SF5">
    <property type="entry name" value="BLR1237 PROTEIN"/>
    <property type="match status" value="1"/>
</dbReference>
<reference evidence="3 4" key="1">
    <citation type="submission" date="2016-10" db="EMBL/GenBank/DDBJ databases">
        <authorList>
            <person name="de Groot N.N."/>
        </authorList>
    </citation>
    <scope>NUCLEOTIDE SEQUENCE [LARGE SCALE GENOMIC DNA]</scope>
    <source>
        <strain evidence="3 4">DSM 45317</strain>
    </source>
</reference>
<keyword evidence="3" id="KW-0675">Receptor</keyword>
<dbReference type="AlphaFoldDB" id="A0A1I4AKY5"/>
<dbReference type="PIRSF" id="PIRSF017082">
    <property type="entry name" value="YflP"/>
    <property type="match status" value="1"/>
</dbReference>
<evidence type="ECO:0000256" key="1">
    <source>
        <dbReference type="ARBA" id="ARBA00006987"/>
    </source>
</evidence>
<protein>
    <submittedName>
        <fullName evidence="3">Tripartite-type tricarboxylate transporter, receptor component TctC</fullName>
    </submittedName>
</protein>